<dbReference type="EMBL" id="OW240913">
    <property type="protein sequence ID" value="CAH2247091.1"/>
    <property type="molecule type" value="Genomic_DNA"/>
</dbReference>
<organism evidence="2 3">
    <name type="scientific">Pelobates cultripes</name>
    <name type="common">Western spadefoot toad</name>
    <dbReference type="NCBI Taxonomy" id="61616"/>
    <lineage>
        <taxon>Eukaryota</taxon>
        <taxon>Metazoa</taxon>
        <taxon>Chordata</taxon>
        <taxon>Craniata</taxon>
        <taxon>Vertebrata</taxon>
        <taxon>Euteleostomi</taxon>
        <taxon>Amphibia</taxon>
        <taxon>Batrachia</taxon>
        <taxon>Anura</taxon>
        <taxon>Pelobatoidea</taxon>
        <taxon>Pelobatidae</taxon>
        <taxon>Pelobates</taxon>
    </lineage>
</organism>
<dbReference type="InterPro" id="IPR015911">
    <property type="entry name" value="Phosphoglycerate_kinase_CS"/>
</dbReference>
<keyword evidence="2" id="KW-0695">RNA-directed DNA polymerase</keyword>
<dbReference type="GO" id="GO:0006096">
    <property type="term" value="P:glycolytic process"/>
    <property type="evidence" value="ECO:0007669"/>
    <property type="project" value="InterPro"/>
</dbReference>
<accession>A0AAD1RBF4</accession>
<keyword evidence="2" id="KW-0808">Transferase</keyword>
<comment type="pathway">
    <text evidence="1">Carbohydrate degradation.</text>
</comment>
<dbReference type="Gene3D" id="3.60.10.10">
    <property type="entry name" value="Endonuclease/exonuclease/phosphatase"/>
    <property type="match status" value="1"/>
</dbReference>
<evidence type="ECO:0000313" key="3">
    <source>
        <dbReference type="Proteomes" id="UP001295444"/>
    </source>
</evidence>
<sequence length="110" mass="12363">MLANLYLPNKGPKASLASALKALDAFSEGTVIIRGDFNAPLEPRVGTLKGNSTIPDHVLRGMRTLLSNYQLADCWRTIHNAEKDYTYYLTPHKSYLRIDTSPPTTETWMH</sequence>
<dbReference type="InterPro" id="IPR036691">
    <property type="entry name" value="Endo/exonu/phosph_ase_sf"/>
</dbReference>
<keyword evidence="2" id="KW-0548">Nucleotidyltransferase</keyword>
<name>A0AAD1RBF4_PELCU</name>
<dbReference type="GO" id="GO:0004618">
    <property type="term" value="F:phosphoglycerate kinase activity"/>
    <property type="evidence" value="ECO:0007669"/>
    <property type="project" value="InterPro"/>
</dbReference>
<dbReference type="PROSITE" id="PS00111">
    <property type="entry name" value="PGLYCERATE_KINASE"/>
    <property type="match status" value="1"/>
</dbReference>
<dbReference type="GO" id="GO:0003964">
    <property type="term" value="F:RNA-directed DNA polymerase activity"/>
    <property type="evidence" value="ECO:0007669"/>
    <property type="project" value="UniProtKB-KW"/>
</dbReference>
<evidence type="ECO:0000313" key="2">
    <source>
        <dbReference type="EMBL" id="CAH2247091.1"/>
    </source>
</evidence>
<proteinExistence type="predicted"/>
<dbReference type="Proteomes" id="UP001295444">
    <property type="component" value="Chromosome 02"/>
</dbReference>
<keyword evidence="3" id="KW-1185">Reference proteome</keyword>
<evidence type="ECO:0000256" key="1">
    <source>
        <dbReference type="ARBA" id="ARBA00004921"/>
    </source>
</evidence>
<dbReference type="AlphaFoldDB" id="A0AAD1RBF4"/>
<reference evidence="2" key="1">
    <citation type="submission" date="2022-03" db="EMBL/GenBank/DDBJ databases">
        <authorList>
            <person name="Alioto T."/>
            <person name="Alioto T."/>
            <person name="Gomez Garrido J."/>
        </authorList>
    </citation>
    <scope>NUCLEOTIDE SEQUENCE</scope>
</reference>
<dbReference type="SUPFAM" id="SSF56219">
    <property type="entry name" value="DNase I-like"/>
    <property type="match status" value="1"/>
</dbReference>
<protein>
    <submittedName>
        <fullName evidence="2">LINE-1 reverse transcriptase homolog</fullName>
    </submittedName>
</protein>
<gene>
    <name evidence="2" type="ORF">PECUL_23A049294</name>
</gene>